<dbReference type="OrthoDB" id="8030979at2759"/>
<name>A0A9W4WZA4_9GLOM</name>
<dbReference type="Proteomes" id="UP001153678">
    <property type="component" value="Unassembled WGS sequence"/>
</dbReference>
<evidence type="ECO:0000313" key="1">
    <source>
        <dbReference type="EMBL" id="CAI2190427.1"/>
    </source>
</evidence>
<proteinExistence type="predicted"/>
<feature type="non-terminal residue" evidence="1">
    <location>
        <position position="50"/>
    </location>
</feature>
<evidence type="ECO:0000313" key="2">
    <source>
        <dbReference type="Proteomes" id="UP001153678"/>
    </source>
</evidence>
<organism evidence="1 2">
    <name type="scientific">Funneliformis geosporum</name>
    <dbReference type="NCBI Taxonomy" id="1117311"/>
    <lineage>
        <taxon>Eukaryota</taxon>
        <taxon>Fungi</taxon>
        <taxon>Fungi incertae sedis</taxon>
        <taxon>Mucoromycota</taxon>
        <taxon>Glomeromycotina</taxon>
        <taxon>Glomeromycetes</taxon>
        <taxon>Glomerales</taxon>
        <taxon>Glomeraceae</taxon>
        <taxon>Funneliformis</taxon>
    </lineage>
</organism>
<keyword evidence="2" id="KW-1185">Reference proteome</keyword>
<accession>A0A9W4WZA4</accession>
<gene>
    <name evidence="1" type="ORF">FWILDA_LOCUS14570</name>
</gene>
<reference evidence="1" key="1">
    <citation type="submission" date="2022-08" db="EMBL/GenBank/DDBJ databases">
        <authorList>
            <person name="Kallberg Y."/>
            <person name="Tangrot J."/>
            <person name="Rosling A."/>
        </authorList>
    </citation>
    <scope>NUCLEOTIDE SEQUENCE</scope>
    <source>
        <strain evidence="1">Wild A</strain>
    </source>
</reference>
<comment type="caution">
    <text evidence="1">The sequence shown here is derived from an EMBL/GenBank/DDBJ whole genome shotgun (WGS) entry which is preliminary data.</text>
</comment>
<dbReference type="EMBL" id="CAMKVN010006556">
    <property type="protein sequence ID" value="CAI2190427.1"/>
    <property type="molecule type" value="Genomic_DNA"/>
</dbReference>
<sequence length="50" mass="5917">MSMKYYEFDPSHYVSAPSLSWDGMLKMSGVRIELFTDMTMHDLIKKVKRD</sequence>
<protein>
    <submittedName>
        <fullName evidence="1">12406_t:CDS:1</fullName>
    </submittedName>
</protein>
<dbReference type="AlphaFoldDB" id="A0A9W4WZA4"/>